<reference evidence="3 4" key="1">
    <citation type="submission" date="2016-10" db="EMBL/GenBank/DDBJ databases">
        <authorList>
            <person name="de Groot N.N."/>
        </authorList>
    </citation>
    <scope>NUCLEOTIDE SEQUENCE [LARGE SCALE GENOMIC DNA]</scope>
    <source>
        <strain evidence="3 4">DSM 100674</strain>
    </source>
</reference>
<dbReference type="STRING" id="1287727.SAMN05443999_102122"/>
<name>A0A1H7JCW5_9RHOB</name>
<feature type="signal peptide" evidence="1">
    <location>
        <begin position="1"/>
        <end position="22"/>
    </location>
</feature>
<dbReference type="PROSITE" id="PS00018">
    <property type="entry name" value="EF_HAND_1"/>
    <property type="match status" value="2"/>
</dbReference>
<sequence>MTKEFIAASLAIAMTLPAVALAADYAAMDADGDGTISMAEFQEAMPDAPADTFMAADTDGDGLLSEEEITAAQDAGILPASDG</sequence>
<accession>A0A1H7JCW5</accession>
<gene>
    <name evidence="3" type="ORF">SAMN05443999_102122</name>
</gene>
<dbReference type="RefSeq" id="WP_093032337.1">
    <property type="nucleotide sequence ID" value="NZ_FOAG01000002.1"/>
</dbReference>
<dbReference type="AlphaFoldDB" id="A0A1H7JCW5"/>
<dbReference type="Pfam" id="PF13202">
    <property type="entry name" value="EF-hand_5"/>
    <property type="match status" value="2"/>
</dbReference>
<dbReference type="InterPro" id="IPR011992">
    <property type="entry name" value="EF-hand-dom_pair"/>
</dbReference>
<evidence type="ECO:0000256" key="1">
    <source>
        <dbReference type="SAM" id="SignalP"/>
    </source>
</evidence>
<dbReference type="InterPro" id="IPR002048">
    <property type="entry name" value="EF_hand_dom"/>
</dbReference>
<feature type="domain" description="EF-hand" evidence="2">
    <location>
        <begin position="25"/>
        <end position="51"/>
    </location>
</feature>
<dbReference type="Proteomes" id="UP000199582">
    <property type="component" value="Unassembled WGS sequence"/>
</dbReference>
<keyword evidence="1" id="KW-0732">Signal</keyword>
<dbReference type="PROSITE" id="PS50222">
    <property type="entry name" value="EF_HAND_2"/>
    <property type="match status" value="1"/>
</dbReference>
<dbReference type="OrthoDB" id="5470953at2"/>
<dbReference type="GO" id="GO:0005509">
    <property type="term" value="F:calcium ion binding"/>
    <property type="evidence" value="ECO:0007669"/>
    <property type="project" value="InterPro"/>
</dbReference>
<dbReference type="Gene3D" id="1.10.238.10">
    <property type="entry name" value="EF-hand"/>
    <property type="match status" value="1"/>
</dbReference>
<feature type="chain" id="PRO_5009299654" evidence="1">
    <location>
        <begin position="23"/>
        <end position="83"/>
    </location>
</feature>
<organism evidence="3 4">
    <name type="scientific">Roseovarius azorensis</name>
    <dbReference type="NCBI Taxonomy" id="1287727"/>
    <lineage>
        <taxon>Bacteria</taxon>
        <taxon>Pseudomonadati</taxon>
        <taxon>Pseudomonadota</taxon>
        <taxon>Alphaproteobacteria</taxon>
        <taxon>Rhodobacterales</taxon>
        <taxon>Roseobacteraceae</taxon>
        <taxon>Roseovarius</taxon>
    </lineage>
</organism>
<evidence type="ECO:0000313" key="4">
    <source>
        <dbReference type="Proteomes" id="UP000199582"/>
    </source>
</evidence>
<proteinExistence type="predicted"/>
<dbReference type="SUPFAM" id="SSF47473">
    <property type="entry name" value="EF-hand"/>
    <property type="match status" value="1"/>
</dbReference>
<evidence type="ECO:0000313" key="3">
    <source>
        <dbReference type="EMBL" id="SEK71727.1"/>
    </source>
</evidence>
<dbReference type="EMBL" id="FOAG01000002">
    <property type="protein sequence ID" value="SEK71727.1"/>
    <property type="molecule type" value="Genomic_DNA"/>
</dbReference>
<dbReference type="InterPro" id="IPR018247">
    <property type="entry name" value="EF_Hand_1_Ca_BS"/>
</dbReference>
<protein>
    <submittedName>
        <fullName evidence="3">EF hand</fullName>
    </submittedName>
</protein>
<keyword evidence="4" id="KW-1185">Reference proteome</keyword>
<evidence type="ECO:0000259" key="2">
    <source>
        <dbReference type="PROSITE" id="PS50222"/>
    </source>
</evidence>